<keyword evidence="2" id="KW-1185">Reference proteome</keyword>
<dbReference type="InterPro" id="IPR019587">
    <property type="entry name" value="Polyketide_cyclase/dehydratase"/>
</dbReference>
<sequence length="157" mass="16631">MIDEAVVGAPADAVWDALVAEFRGAAAWWVPANTFETVTGAPDVVGGEVAVTVHTKGVDKGGLKLRFTSRTLSVDPGRRLAVEYVDGVFRGPATFVLEPLDGGARTRVRMHFRGRPHGKLKVISKLADIGAEHSKATQAAFAALDRRLAGARDGASR</sequence>
<reference evidence="1 2" key="1">
    <citation type="submission" date="2020-03" db="EMBL/GenBank/DDBJ databases">
        <title>A novel species.</title>
        <authorList>
            <person name="Gao J."/>
        </authorList>
    </citation>
    <scope>NUCLEOTIDE SEQUENCE [LARGE SCALE GENOMIC DNA]</scope>
    <source>
        <strain evidence="1 2">QMT-12</strain>
    </source>
</reference>
<dbReference type="AlphaFoldDB" id="A0A6G9H8N4"/>
<protein>
    <submittedName>
        <fullName evidence="1">SRPBCC family protein</fullName>
    </submittedName>
</protein>
<dbReference type="Gene3D" id="3.30.530.20">
    <property type="match status" value="1"/>
</dbReference>
<dbReference type="Pfam" id="PF10604">
    <property type="entry name" value="Polyketide_cyc2"/>
    <property type="match status" value="1"/>
</dbReference>
<dbReference type="Proteomes" id="UP000501179">
    <property type="component" value="Chromosome"/>
</dbReference>
<gene>
    <name evidence="1" type="ORF">HA039_01235</name>
</gene>
<evidence type="ECO:0000313" key="1">
    <source>
        <dbReference type="EMBL" id="QIQ06609.1"/>
    </source>
</evidence>
<evidence type="ECO:0000313" key="2">
    <source>
        <dbReference type="Proteomes" id="UP000501179"/>
    </source>
</evidence>
<accession>A0A6G9H8N4</accession>
<proteinExistence type="predicted"/>
<dbReference type="EMBL" id="CP050177">
    <property type="protein sequence ID" value="QIQ06609.1"/>
    <property type="molecule type" value="Genomic_DNA"/>
</dbReference>
<dbReference type="SUPFAM" id="SSF55961">
    <property type="entry name" value="Bet v1-like"/>
    <property type="match status" value="1"/>
</dbReference>
<dbReference type="InterPro" id="IPR023393">
    <property type="entry name" value="START-like_dom_sf"/>
</dbReference>
<name>A0A6G9H8N4_9ACTN</name>
<organism evidence="1 2">
    <name type="scientific">Streptomyces liangshanensis</name>
    <dbReference type="NCBI Taxonomy" id="2717324"/>
    <lineage>
        <taxon>Bacteria</taxon>
        <taxon>Bacillati</taxon>
        <taxon>Actinomycetota</taxon>
        <taxon>Actinomycetes</taxon>
        <taxon>Kitasatosporales</taxon>
        <taxon>Streptomycetaceae</taxon>
        <taxon>Streptomyces</taxon>
    </lineage>
</organism>
<dbReference type="KEGG" id="slia:HA039_01235"/>